<evidence type="ECO:0000313" key="1">
    <source>
        <dbReference type="EMBL" id="CAM9466130.1"/>
    </source>
</evidence>
<name>A0AC59Y7X6_RANTA</name>
<reference evidence="1" key="1">
    <citation type="submission" date="2023-05" db="EMBL/GenBank/DDBJ databases">
        <authorList>
            <consortium name="ELIXIR-Norway"/>
        </authorList>
    </citation>
    <scope>NUCLEOTIDE SEQUENCE</scope>
</reference>
<evidence type="ECO:0000313" key="2">
    <source>
        <dbReference type="Proteomes" id="UP001162501"/>
    </source>
</evidence>
<sequence length="104" mass="11482">MGLEKWEKMSAHLGRQAGLLVIITEGRVMAPLAGGPAWLPRDACRYSSTISVVTWTLHQFVLQANRPAFIFSVSLLVSWTTCVSDTLCVFIKQNNNNKNTACLS</sequence>
<dbReference type="Proteomes" id="UP001162501">
    <property type="component" value="Chromosome 11"/>
</dbReference>
<organism evidence="1 2">
    <name type="scientific">Rangifer tarandus platyrhynchus</name>
    <name type="common">Svalbard reindeer</name>
    <dbReference type="NCBI Taxonomy" id="3082113"/>
    <lineage>
        <taxon>Eukaryota</taxon>
        <taxon>Metazoa</taxon>
        <taxon>Chordata</taxon>
        <taxon>Craniata</taxon>
        <taxon>Vertebrata</taxon>
        <taxon>Euteleostomi</taxon>
        <taxon>Mammalia</taxon>
        <taxon>Eutheria</taxon>
        <taxon>Laurasiatheria</taxon>
        <taxon>Artiodactyla</taxon>
        <taxon>Ruminantia</taxon>
        <taxon>Pecora</taxon>
        <taxon>Cervidae</taxon>
        <taxon>Odocoileinae</taxon>
        <taxon>Rangifer</taxon>
    </lineage>
</organism>
<gene>
    <name evidence="1" type="ORF">MRATA1EN22A_LOCUS2897</name>
</gene>
<dbReference type="EMBL" id="OX596095">
    <property type="protein sequence ID" value="CAM9466130.1"/>
    <property type="molecule type" value="Genomic_DNA"/>
</dbReference>
<proteinExistence type="predicted"/>
<reference evidence="1" key="2">
    <citation type="submission" date="2025-03" db="EMBL/GenBank/DDBJ databases">
        <authorList>
            <consortium name="ELIXIR-Norway"/>
            <consortium name="Elixir Norway"/>
        </authorList>
    </citation>
    <scope>NUCLEOTIDE SEQUENCE</scope>
</reference>
<accession>A0AC59Y7X6</accession>
<protein>
    <submittedName>
        <fullName evidence="1">Uncharacterized protein</fullName>
    </submittedName>
</protein>